<dbReference type="PRINTS" id="PR00261">
    <property type="entry name" value="LDLRECEPTOR"/>
</dbReference>
<keyword evidence="4" id="KW-1185">Reference proteome</keyword>
<protein>
    <submittedName>
        <fullName evidence="3">Uncharacterized protein</fullName>
    </submittedName>
</protein>
<feature type="disulfide bond" evidence="2">
    <location>
        <begin position="141"/>
        <end position="156"/>
    </location>
</feature>
<proteinExistence type="predicted"/>
<evidence type="ECO:0000313" key="4">
    <source>
        <dbReference type="Proteomes" id="UP000887568"/>
    </source>
</evidence>
<accession>A0A914B3B5</accession>
<dbReference type="SUPFAM" id="SSF57424">
    <property type="entry name" value="LDL receptor-like module"/>
    <property type="match status" value="2"/>
</dbReference>
<evidence type="ECO:0000313" key="3">
    <source>
        <dbReference type="EnsemblMetazoa" id="XP_038070512.1"/>
    </source>
</evidence>
<comment type="caution">
    <text evidence="2">Lacks conserved residue(s) required for the propagation of feature annotation.</text>
</comment>
<dbReference type="OrthoDB" id="9988974at2759"/>
<dbReference type="Gene3D" id="4.10.400.10">
    <property type="entry name" value="Low-density Lipoprotein Receptor"/>
    <property type="match status" value="1"/>
</dbReference>
<dbReference type="InterPro" id="IPR023415">
    <property type="entry name" value="LDLR_class-A_CS"/>
</dbReference>
<keyword evidence="1 2" id="KW-1015">Disulfide bond</keyword>
<dbReference type="CDD" id="cd00112">
    <property type="entry name" value="LDLa"/>
    <property type="match status" value="1"/>
</dbReference>
<dbReference type="Proteomes" id="UP000887568">
    <property type="component" value="Unplaced"/>
</dbReference>
<dbReference type="SMART" id="SM00192">
    <property type="entry name" value="LDLa"/>
    <property type="match status" value="2"/>
</dbReference>
<organism evidence="3 4">
    <name type="scientific">Patiria miniata</name>
    <name type="common">Bat star</name>
    <name type="synonym">Asterina miniata</name>
    <dbReference type="NCBI Taxonomy" id="46514"/>
    <lineage>
        <taxon>Eukaryota</taxon>
        <taxon>Metazoa</taxon>
        <taxon>Echinodermata</taxon>
        <taxon>Eleutherozoa</taxon>
        <taxon>Asterozoa</taxon>
        <taxon>Asteroidea</taxon>
        <taxon>Valvatacea</taxon>
        <taxon>Valvatida</taxon>
        <taxon>Asterinidae</taxon>
        <taxon>Patiria</taxon>
    </lineage>
</organism>
<feature type="disulfide bond" evidence="2">
    <location>
        <begin position="84"/>
        <end position="99"/>
    </location>
</feature>
<dbReference type="Gene3D" id="4.10.1220.10">
    <property type="entry name" value="EGF-type module"/>
    <property type="match status" value="1"/>
</dbReference>
<dbReference type="PROSITE" id="PS50068">
    <property type="entry name" value="LDLRA_2"/>
    <property type="match status" value="2"/>
</dbReference>
<name>A0A914B3B5_PATMI</name>
<dbReference type="Pfam" id="PF00057">
    <property type="entry name" value="Ldl_recept_a"/>
    <property type="match status" value="1"/>
</dbReference>
<sequence length="160" mass="17760">MVTYLHFKTGRHLPTGVMDMSRVLILCVLVAVAYAQVKKSERVKISDSCETIKGILRVDELDPEKYQSCGEGGEGVCYEKAARCDGILDCPNMADEKDCKDKHKVDCDTGYITKPGTAYRCEAIAGQDPEDRMCILGGWRCNGKRDCPNGDDEENCPEQQ</sequence>
<dbReference type="AlphaFoldDB" id="A0A914B3B5"/>
<dbReference type="InterPro" id="IPR002172">
    <property type="entry name" value="LDrepeatLR_classA_rpt"/>
</dbReference>
<dbReference type="RefSeq" id="XP_038070512.1">
    <property type="nucleotide sequence ID" value="XM_038214584.1"/>
</dbReference>
<reference evidence="3" key="1">
    <citation type="submission" date="2022-11" db="UniProtKB">
        <authorList>
            <consortium name="EnsemblMetazoa"/>
        </authorList>
    </citation>
    <scope>IDENTIFICATION</scope>
</reference>
<dbReference type="OMA" id="CAINKSE"/>
<dbReference type="InterPro" id="IPR036055">
    <property type="entry name" value="LDL_receptor-like_sf"/>
</dbReference>
<evidence type="ECO:0000256" key="1">
    <source>
        <dbReference type="ARBA" id="ARBA00023157"/>
    </source>
</evidence>
<dbReference type="PROSITE" id="PS01209">
    <property type="entry name" value="LDLRA_1"/>
    <property type="match status" value="1"/>
</dbReference>
<evidence type="ECO:0000256" key="2">
    <source>
        <dbReference type="PROSITE-ProRule" id="PRU00124"/>
    </source>
</evidence>
<dbReference type="GeneID" id="119739602"/>
<dbReference type="EnsemblMetazoa" id="XM_038214584.1">
    <property type="protein sequence ID" value="XP_038070512.1"/>
    <property type="gene ID" value="LOC119739602"/>
</dbReference>